<dbReference type="PANTHER" id="PTHR43549:SF3">
    <property type="entry name" value="MULTIDRUG RESISTANCE PROTEIN YPNP-RELATED"/>
    <property type="match status" value="1"/>
</dbReference>
<feature type="transmembrane region" description="Helical" evidence="8">
    <location>
        <begin position="261"/>
        <end position="283"/>
    </location>
</feature>
<comment type="caution">
    <text evidence="9">The sequence shown here is derived from an EMBL/GenBank/DDBJ whole genome shotgun (WGS) entry which is preliminary data.</text>
</comment>
<protein>
    <submittedName>
        <fullName evidence="9">MATE family efflux transporter</fullName>
    </submittedName>
</protein>
<evidence type="ECO:0000256" key="1">
    <source>
        <dbReference type="ARBA" id="ARBA00004429"/>
    </source>
</evidence>
<gene>
    <name evidence="9" type="ORF">GOB93_06780</name>
</gene>
<sequence>MNSDSATGLGAHDPSETIAGQEPSFSTRPLPVRFLIFMMPVLLDCVLQSASGTIGNIYVGRLLGPDDLAAASSFFPLLLVLISCGVGLGTGASVLVGQYWGAGQAGRARVVASAALGVGLAIGVIIAAASQVAIRPTLTLFGTPENVLDHAARYAGTLLLGTPALAMLIIASIVLRGAGDNVRPLVSMTTQIIVTLIATPLAIRAGLGLDGAAFATLAGWTVALLYMALSLRRAKHPLAPDVTMLRELVPASSVLLPVLRLGLPAMVEIMTMGLAEIALVGRINAFGSDMTAAYGLFMQTLTYIEYPGMAVGITVSVLCAHAIGARNEPEARAVLRVGFRVGLIMTGCLALTVTLAPGAVASLFTTDRHVIGLAEHAFRTVMWSAVPLALCGVVGAAMRASGDVIGPMTIQLCCIILIELPVGAIAARLCGAPGVWFGYPASFSAMFIITVIYWAVRWRQRPLIPVI</sequence>
<feature type="transmembrane region" description="Helical" evidence="8">
    <location>
        <begin position="182"/>
        <end position="203"/>
    </location>
</feature>
<dbReference type="PANTHER" id="PTHR43549">
    <property type="entry name" value="MULTIDRUG RESISTANCE PROTEIN YPNP-RELATED"/>
    <property type="match status" value="1"/>
</dbReference>
<reference evidence="9 10" key="1">
    <citation type="journal article" date="2020" name="Int. J. Syst. Evol. Microbiol.">
        <title>Novel acetic acid bacteria from cider fermentations: Acetobacter conturbans sp. nov. and Acetobacter fallax sp. nov.</title>
        <authorList>
            <person name="Sombolestani A.S."/>
            <person name="Cleenwerck I."/>
            <person name="Cnockaert M."/>
            <person name="Borremans W."/>
            <person name="Wieme A.D."/>
            <person name="De Vuyst L."/>
            <person name="Vandamme P."/>
        </authorList>
    </citation>
    <scope>NUCLEOTIDE SEQUENCE [LARGE SCALE GENOMIC DNA]</scope>
    <source>
        <strain evidence="9 10">LMG 30640</strain>
    </source>
</reference>
<dbReference type="Pfam" id="PF01554">
    <property type="entry name" value="MatE"/>
    <property type="match status" value="2"/>
</dbReference>
<evidence type="ECO:0000256" key="2">
    <source>
        <dbReference type="ARBA" id="ARBA00022448"/>
    </source>
</evidence>
<keyword evidence="6 8" id="KW-0472">Membrane</keyword>
<evidence type="ECO:0000256" key="4">
    <source>
        <dbReference type="ARBA" id="ARBA00022692"/>
    </source>
</evidence>
<evidence type="ECO:0000256" key="3">
    <source>
        <dbReference type="ARBA" id="ARBA00022475"/>
    </source>
</evidence>
<evidence type="ECO:0000313" key="10">
    <source>
        <dbReference type="Proteomes" id="UP000635278"/>
    </source>
</evidence>
<proteinExistence type="predicted"/>
<dbReference type="InterPro" id="IPR002528">
    <property type="entry name" value="MATE_fam"/>
</dbReference>
<feature type="transmembrane region" description="Helical" evidence="8">
    <location>
        <begin position="74"/>
        <end position="96"/>
    </location>
</feature>
<evidence type="ECO:0000256" key="7">
    <source>
        <dbReference type="SAM" id="MobiDB-lite"/>
    </source>
</evidence>
<comment type="subcellular location">
    <subcellularLocation>
        <location evidence="1">Cell inner membrane</location>
        <topology evidence="1">Multi-pass membrane protein</topology>
    </subcellularLocation>
</comment>
<evidence type="ECO:0000256" key="6">
    <source>
        <dbReference type="ARBA" id="ARBA00023136"/>
    </source>
</evidence>
<name>A0ABX0JR02_9PROT</name>
<dbReference type="RefSeq" id="WP_173582728.1">
    <property type="nucleotide sequence ID" value="NZ_WOTB01000006.1"/>
</dbReference>
<dbReference type="InterPro" id="IPR048279">
    <property type="entry name" value="MdtK-like"/>
</dbReference>
<keyword evidence="2" id="KW-0813">Transport</keyword>
<keyword evidence="4 8" id="KW-0812">Transmembrane</keyword>
<dbReference type="InterPro" id="IPR052031">
    <property type="entry name" value="Membrane_Transporter-Flippase"/>
</dbReference>
<feature type="transmembrane region" description="Helical" evidence="8">
    <location>
        <begin position="380"/>
        <end position="398"/>
    </location>
</feature>
<dbReference type="EMBL" id="WOTB01000006">
    <property type="protein sequence ID" value="NHN84350.1"/>
    <property type="molecule type" value="Genomic_DNA"/>
</dbReference>
<feature type="region of interest" description="Disordered" evidence="7">
    <location>
        <begin position="1"/>
        <end position="24"/>
    </location>
</feature>
<evidence type="ECO:0000256" key="5">
    <source>
        <dbReference type="ARBA" id="ARBA00022989"/>
    </source>
</evidence>
<feature type="transmembrane region" description="Helical" evidence="8">
    <location>
        <begin position="410"/>
        <end position="429"/>
    </location>
</feature>
<feature type="transmembrane region" description="Helical" evidence="8">
    <location>
        <begin position="303"/>
        <end position="325"/>
    </location>
</feature>
<keyword evidence="5 8" id="KW-1133">Transmembrane helix</keyword>
<dbReference type="NCBIfam" id="TIGR00797">
    <property type="entry name" value="matE"/>
    <property type="match status" value="1"/>
</dbReference>
<feature type="transmembrane region" description="Helical" evidence="8">
    <location>
        <begin position="108"/>
        <end position="134"/>
    </location>
</feature>
<feature type="transmembrane region" description="Helical" evidence="8">
    <location>
        <begin position="154"/>
        <end position="175"/>
    </location>
</feature>
<dbReference type="PIRSF" id="PIRSF006603">
    <property type="entry name" value="DinF"/>
    <property type="match status" value="1"/>
</dbReference>
<keyword evidence="10" id="KW-1185">Reference proteome</keyword>
<keyword evidence="3" id="KW-1003">Cell membrane</keyword>
<feature type="transmembrane region" description="Helical" evidence="8">
    <location>
        <begin position="337"/>
        <end position="360"/>
    </location>
</feature>
<accession>A0ABX0JR02</accession>
<organism evidence="9 10">
    <name type="scientific">Acetobacter musti</name>
    <dbReference type="NCBI Taxonomy" id="864732"/>
    <lineage>
        <taxon>Bacteria</taxon>
        <taxon>Pseudomonadati</taxon>
        <taxon>Pseudomonadota</taxon>
        <taxon>Alphaproteobacteria</taxon>
        <taxon>Acetobacterales</taxon>
        <taxon>Acetobacteraceae</taxon>
        <taxon>Acetobacter</taxon>
    </lineage>
</organism>
<feature type="transmembrane region" description="Helical" evidence="8">
    <location>
        <begin position="435"/>
        <end position="456"/>
    </location>
</feature>
<feature type="transmembrane region" description="Helical" evidence="8">
    <location>
        <begin position="209"/>
        <end position="229"/>
    </location>
</feature>
<evidence type="ECO:0000256" key="8">
    <source>
        <dbReference type="SAM" id="Phobius"/>
    </source>
</evidence>
<dbReference type="Proteomes" id="UP000635278">
    <property type="component" value="Unassembled WGS sequence"/>
</dbReference>
<evidence type="ECO:0000313" key="9">
    <source>
        <dbReference type="EMBL" id="NHN84350.1"/>
    </source>
</evidence>